<accession>A0ABW3PNS5</accession>
<protein>
    <submittedName>
        <fullName evidence="2">Alpha/beta fold hydrolase</fullName>
    </submittedName>
</protein>
<dbReference type="SUPFAM" id="SSF53474">
    <property type="entry name" value="alpha/beta-Hydrolases"/>
    <property type="match status" value="1"/>
</dbReference>
<dbReference type="InterPro" id="IPR029058">
    <property type="entry name" value="AB_hydrolase_fold"/>
</dbReference>
<proteinExistence type="predicted"/>
<dbReference type="Pfam" id="PF12146">
    <property type="entry name" value="Hydrolase_4"/>
    <property type="match status" value="1"/>
</dbReference>
<reference evidence="3" key="1">
    <citation type="journal article" date="2019" name="Int. J. Syst. Evol. Microbiol.">
        <title>The Global Catalogue of Microorganisms (GCM) 10K type strain sequencing project: providing services to taxonomists for standard genome sequencing and annotation.</title>
        <authorList>
            <consortium name="The Broad Institute Genomics Platform"/>
            <consortium name="The Broad Institute Genome Sequencing Center for Infectious Disease"/>
            <person name="Wu L."/>
            <person name="Ma J."/>
        </authorList>
    </citation>
    <scope>NUCLEOTIDE SEQUENCE [LARGE SCALE GENOMIC DNA]</scope>
    <source>
        <strain evidence="3">CCUG 71848</strain>
    </source>
</reference>
<dbReference type="EMBL" id="JBHTLH010000040">
    <property type="protein sequence ID" value="MFD1125900.1"/>
    <property type="molecule type" value="Genomic_DNA"/>
</dbReference>
<comment type="caution">
    <text evidence="2">The sequence shown here is derived from an EMBL/GenBank/DDBJ whole genome shotgun (WGS) entry which is preliminary data.</text>
</comment>
<dbReference type="RefSeq" id="WP_121977431.1">
    <property type="nucleotide sequence ID" value="NZ_JBHTLH010000040.1"/>
</dbReference>
<dbReference type="PANTHER" id="PTHR11614">
    <property type="entry name" value="PHOSPHOLIPASE-RELATED"/>
    <property type="match status" value="1"/>
</dbReference>
<keyword evidence="2" id="KW-0378">Hydrolase</keyword>
<gene>
    <name evidence="2" type="ORF">ACFQ22_11120</name>
</gene>
<evidence type="ECO:0000259" key="1">
    <source>
        <dbReference type="Pfam" id="PF12146"/>
    </source>
</evidence>
<dbReference type="GO" id="GO:0016787">
    <property type="term" value="F:hydrolase activity"/>
    <property type="evidence" value="ECO:0007669"/>
    <property type="project" value="UniProtKB-KW"/>
</dbReference>
<name>A0ABW3PNS5_9LACO</name>
<dbReference type="InterPro" id="IPR051044">
    <property type="entry name" value="MAG_DAG_Lipase"/>
</dbReference>
<evidence type="ECO:0000313" key="3">
    <source>
        <dbReference type="Proteomes" id="UP001597156"/>
    </source>
</evidence>
<dbReference type="Proteomes" id="UP001597156">
    <property type="component" value="Unassembled WGS sequence"/>
</dbReference>
<evidence type="ECO:0000313" key="2">
    <source>
        <dbReference type="EMBL" id="MFD1125900.1"/>
    </source>
</evidence>
<sequence>MTNEFLISTNNRTKLTATVFPAKQPVGIVQVIHGALEHQSRYFEFADYLSQHGFVVITSDNRGHGKSVSSDDPLGVMRDWHQLIDDQIRLSRFIRGQFPGLPLFLVGHSFGSILGRLYLQQHDDLLNGLILTGTADYVPFVPVGLFLGQLYQFMHREMAHSKLLSMLSGLPSGNHSWLSYNQENIRSVSKDPLMLDEYPVISLITLWKGDYELKQFDHFHCQSPNLPILSITGDHDKFSGGRRGLADTVHSLNRIGYQNITVRVMPHMKHEVLQETNRNRVYALIEHFLRDHLK</sequence>
<organism evidence="2 3">
    <name type="scientific">Lentilactobacillus raoultii</name>
    <dbReference type="NCBI Taxonomy" id="1987503"/>
    <lineage>
        <taxon>Bacteria</taxon>
        <taxon>Bacillati</taxon>
        <taxon>Bacillota</taxon>
        <taxon>Bacilli</taxon>
        <taxon>Lactobacillales</taxon>
        <taxon>Lactobacillaceae</taxon>
        <taxon>Lentilactobacillus</taxon>
    </lineage>
</organism>
<dbReference type="Gene3D" id="3.40.50.1820">
    <property type="entry name" value="alpha/beta hydrolase"/>
    <property type="match status" value="1"/>
</dbReference>
<feature type="domain" description="Serine aminopeptidase S33" evidence="1">
    <location>
        <begin position="24"/>
        <end position="277"/>
    </location>
</feature>
<dbReference type="InterPro" id="IPR022742">
    <property type="entry name" value="Hydrolase_4"/>
</dbReference>
<keyword evidence="3" id="KW-1185">Reference proteome</keyword>